<accession>A0A9W9YJV7</accession>
<reference evidence="3" key="1">
    <citation type="submission" date="2023-01" db="EMBL/GenBank/DDBJ databases">
        <title>Genome assembly of the deep-sea coral Lophelia pertusa.</title>
        <authorList>
            <person name="Herrera S."/>
            <person name="Cordes E."/>
        </authorList>
    </citation>
    <scope>NUCLEOTIDE SEQUENCE</scope>
    <source>
        <strain evidence="3">USNM1676648</strain>
        <tissue evidence="3">Polyp</tissue>
    </source>
</reference>
<protein>
    <submittedName>
        <fullName evidence="3">Uncharacterized protein</fullName>
    </submittedName>
</protein>
<keyword evidence="2" id="KW-0472">Membrane</keyword>
<name>A0A9W9YJV7_9CNID</name>
<keyword evidence="2" id="KW-1133">Transmembrane helix</keyword>
<feature type="transmembrane region" description="Helical" evidence="2">
    <location>
        <begin position="45"/>
        <end position="65"/>
    </location>
</feature>
<gene>
    <name evidence="3" type="ORF">OS493_030546</name>
</gene>
<proteinExistence type="predicted"/>
<feature type="region of interest" description="Disordered" evidence="1">
    <location>
        <begin position="1"/>
        <end position="40"/>
    </location>
</feature>
<sequence length="101" mass="11009">MQKRSHASHSSENMTETDITSQNQLGFELQQDEKKPQKSSKLGKVILGITGAAAVGLVLVTTPFLTPALRKICLPYVPATERQVANIMRMAQASKRQGSTL</sequence>
<evidence type="ECO:0000313" key="4">
    <source>
        <dbReference type="Proteomes" id="UP001163046"/>
    </source>
</evidence>
<keyword evidence="2" id="KW-0812">Transmembrane</keyword>
<dbReference type="OrthoDB" id="66144at2759"/>
<dbReference type="Proteomes" id="UP001163046">
    <property type="component" value="Unassembled WGS sequence"/>
</dbReference>
<evidence type="ECO:0000256" key="1">
    <source>
        <dbReference type="SAM" id="MobiDB-lite"/>
    </source>
</evidence>
<feature type="compositionally biased region" description="Polar residues" evidence="1">
    <location>
        <begin position="8"/>
        <end position="25"/>
    </location>
</feature>
<comment type="caution">
    <text evidence="3">The sequence shown here is derived from an EMBL/GenBank/DDBJ whole genome shotgun (WGS) entry which is preliminary data.</text>
</comment>
<evidence type="ECO:0000256" key="2">
    <source>
        <dbReference type="SAM" id="Phobius"/>
    </source>
</evidence>
<evidence type="ECO:0000313" key="3">
    <source>
        <dbReference type="EMBL" id="KAJ7354769.1"/>
    </source>
</evidence>
<dbReference type="AlphaFoldDB" id="A0A9W9YJV7"/>
<dbReference type="EMBL" id="MU827334">
    <property type="protein sequence ID" value="KAJ7354769.1"/>
    <property type="molecule type" value="Genomic_DNA"/>
</dbReference>
<organism evidence="3 4">
    <name type="scientific">Desmophyllum pertusum</name>
    <dbReference type="NCBI Taxonomy" id="174260"/>
    <lineage>
        <taxon>Eukaryota</taxon>
        <taxon>Metazoa</taxon>
        <taxon>Cnidaria</taxon>
        <taxon>Anthozoa</taxon>
        <taxon>Hexacorallia</taxon>
        <taxon>Scleractinia</taxon>
        <taxon>Caryophylliina</taxon>
        <taxon>Caryophylliidae</taxon>
        <taxon>Desmophyllum</taxon>
    </lineage>
</organism>
<keyword evidence="4" id="KW-1185">Reference proteome</keyword>